<evidence type="ECO:0000313" key="1">
    <source>
        <dbReference type="EMBL" id="MEQ2471210.1"/>
    </source>
</evidence>
<sequence>MLFYVEQMQYEIGSRDGELVRRKIGKEKVESYRYEDLIDDVDIWIFGKILELNALRDDCRNDIERAVHESEYQRLKEDERRVGKLYEKTCYGKAVDVLAERLAEKLFDNILKGKYKQEIQDIAEKICSFAEEEKKYGR</sequence>
<comment type="caution">
    <text evidence="1">The sequence shown here is derived from an EMBL/GenBank/DDBJ whole genome shotgun (WGS) entry which is preliminary data.</text>
</comment>
<gene>
    <name evidence="1" type="ORF">WMO29_01665</name>
</gene>
<protein>
    <submittedName>
        <fullName evidence="1">Uncharacterized protein</fullName>
    </submittedName>
</protein>
<name>A0ABV1FCV6_9FIRM</name>
<keyword evidence="2" id="KW-1185">Reference proteome</keyword>
<dbReference type="Proteomes" id="UP001438008">
    <property type="component" value="Unassembled WGS sequence"/>
</dbReference>
<evidence type="ECO:0000313" key="2">
    <source>
        <dbReference type="Proteomes" id="UP001438008"/>
    </source>
</evidence>
<dbReference type="EMBL" id="JBBMFE010000001">
    <property type="protein sequence ID" value="MEQ2471210.1"/>
    <property type="molecule type" value="Genomic_DNA"/>
</dbReference>
<dbReference type="RefSeq" id="WP_349163476.1">
    <property type="nucleotide sequence ID" value="NZ_JBBMFE010000001.1"/>
</dbReference>
<proteinExistence type="predicted"/>
<reference evidence="1 2" key="1">
    <citation type="submission" date="2024-03" db="EMBL/GenBank/DDBJ databases">
        <title>Human intestinal bacterial collection.</title>
        <authorList>
            <person name="Pauvert C."/>
            <person name="Hitch T.C.A."/>
            <person name="Clavel T."/>
        </authorList>
    </citation>
    <scope>NUCLEOTIDE SEQUENCE [LARGE SCALE GENOMIC DNA]</scope>
    <source>
        <strain evidence="1 2">CLA-AA-H132</strain>
    </source>
</reference>
<organism evidence="1 2">
    <name type="scientific">Laedolimicola intestinihominis</name>
    <dbReference type="NCBI Taxonomy" id="3133166"/>
    <lineage>
        <taxon>Bacteria</taxon>
        <taxon>Bacillati</taxon>
        <taxon>Bacillota</taxon>
        <taxon>Clostridia</taxon>
        <taxon>Lachnospirales</taxon>
        <taxon>Lachnospiraceae</taxon>
        <taxon>Laedolimicola</taxon>
    </lineage>
</organism>
<accession>A0ABV1FCV6</accession>